<evidence type="ECO:0000313" key="2">
    <source>
        <dbReference type="EMBL" id="GFU23991.1"/>
    </source>
</evidence>
<evidence type="ECO:0000313" key="3">
    <source>
        <dbReference type="Proteomes" id="UP000887013"/>
    </source>
</evidence>
<sequence length="326" mass="37256">MLKRISMANDSNAEPPRSEVSKIHLKSFLSVRIFEIQWDVEDFSKISYAGVLLGPEIRTTNFTGCVKLRKDYDTYQLMILNKSSTEKDLECDVCVLNMEHKRLCYLASDKRNIIVNGFSQYFDIANGVLKNLPGNVLIIKCCLKIRDVQHESVYAPEMSKTPPIHYLEDISTDFKAMLVSSKLTDISLLVGSDVLHVHKFVLCARSPVFARMFESGMKETTENVIVIVDLDLPVLKSLIDFMYTGTIVDDFEAVFSLFYAADKYGVSSLQKLCREYLLSHLEISNACRLLILADRHSDPHFKDRVIGFIKFHYAELKNTIAWEDLK</sequence>
<comment type="caution">
    <text evidence="2">The sequence shown here is derived from an EMBL/GenBank/DDBJ whole genome shotgun (WGS) entry which is preliminary data.</text>
</comment>
<name>A0A8X6UEG9_NEPPI</name>
<organism evidence="2 3">
    <name type="scientific">Nephila pilipes</name>
    <name type="common">Giant wood spider</name>
    <name type="synonym">Nephila maculata</name>
    <dbReference type="NCBI Taxonomy" id="299642"/>
    <lineage>
        <taxon>Eukaryota</taxon>
        <taxon>Metazoa</taxon>
        <taxon>Ecdysozoa</taxon>
        <taxon>Arthropoda</taxon>
        <taxon>Chelicerata</taxon>
        <taxon>Arachnida</taxon>
        <taxon>Araneae</taxon>
        <taxon>Araneomorphae</taxon>
        <taxon>Entelegynae</taxon>
        <taxon>Araneoidea</taxon>
        <taxon>Nephilidae</taxon>
        <taxon>Nephila</taxon>
    </lineage>
</organism>
<dbReference type="Pfam" id="PF00651">
    <property type="entry name" value="BTB"/>
    <property type="match status" value="1"/>
</dbReference>
<feature type="domain" description="BTB" evidence="1">
    <location>
        <begin position="184"/>
        <end position="247"/>
    </location>
</feature>
<dbReference type="OrthoDB" id="6435041at2759"/>
<dbReference type="CDD" id="cd18186">
    <property type="entry name" value="BTB_POZ_ZBTB_KLHL-like"/>
    <property type="match status" value="1"/>
</dbReference>
<evidence type="ECO:0000259" key="1">
    <source>
        <dbReference type="PROSITE" id="PS50097"/>
    </source>
</evidence>
<dbReference type="AlphaFoldDB" id="A0A8X6UEG9"/>
<dbReference type="SUPFAM" id="SSF54695">
    <property type="entry name" value="POZ domain"/>
    <property type="match status" value="1"/>
</dbReference>
<keyword evidence="3" id="KW-1185">Reference proteome</keyword>
<dbReference type="PROSITE" id="PS50097">
    <property type="entry name" value="BTB"/>
    <property type="match status" value="1"/>
</dbReference>
<dbReference type="Proteomes" id="UP000887013">
    <property type="component" value="Unassembled WGS sequence"/>
</dbReference>
<protein>
    <submittedName>
        <fullName evidence="2">Speckle-type POZ protein B</fullName>
    </submittedName>
</protein>
<proteinExistence type="predicted"/>
<dbReference type="SMART" id="SM00225">
    <property type="entry name" value="BTB"/>
    <property type="match status" value="1"/>
</dbReference>
<dbReference type="EMBL" id="BMAW01081333">
    <property type="protein sequence ID" value="GFU23991.1"/>
    <property type="molecule type" value="Genomic_DNA"/>
</dbReference>
<dbReference type="PANTHER" id="PTHR24413">
    <property type="entry name" value="SPECKLE-TYPE POZ PROTEIN"/>
    <property type="match status" value="1"/>
</dbReference>
<accession>A0A8X6UEG9</accession>
<gene>
    <name evidence="2" type="primary">spop-b_14</name>
    <name evidence="2" type="ORF">NPIL_256551</name>
</gene>
<dbReference type="InterPro" id="IPR011333">
    <property type="entry name" value="SKP1/BTB/POZ_sf"/>
</dbReference>
<dbReference type="Gene3D" id="6.10.250.3030">
    <property type="match status" value="1"/>
</dbReference>
<dbReference type="Gene3D" id="3.30.710.10">
    <property type="entry name" value="Potassium Channel Kv1.1, Chain A"/>
    <property type="match status" value="1"/>
</dbReference>
<reference evidence="2" key="1">
    <citation type="submission" date="2020-08" db="EMBL/GenBank/DDBJ databases">
        <title>Multicomponent nature underlies the extraordinary mechanical properties of spider dragline silk.</title>
        <authorList>
            <person name="Kono N."/>
            <person name="Nakamura H."/>
            <person name="Mori M."/>
            <person name="Yoshida Y."/>
            <person name="Ohtoshi R."/>
            <person name="Malay A.D."/>
            <person name="Moran D.A.P."/>
            <person name="Tomita M."/>
            <person name="Numata K."/>
            <person name="Arakawa K."/>
        </authorList>
    </citation>
    <scope>NUCLEOTIDE SEQUENCE</scope>
</reference>
<dbReference type="InterPro" id="IPR000210">
    <property type="entry name" value="BTB/POZ_dom"/>
</dbReference>